<feature type="binding site" evidence="6">
    <location>
        <position position="118"/>
    </location>
    <ligand>
        <name>substrate</name>
    </ligand>
</feature>
<dbReference type="InterPro" id="IPR002195">
    <property type="entry name" value="Dihydroorotase_CS"/>
</dbReference>
<dbReference type="EC" id="3.5.2.3" evidence="6"/>
<evidence type="ECO:0000259" key="7">
    <source>
        <dbReference type="Pfam" id="PF01979"/>
    </source>
</evidence>
<dbReference type="GO" id="GO:0044205">
    <property type="term" value="P:'de novo' UMP biosynthetic process"/>
    <property type="evidence" value="ECO:0007669"/>
    <property type="project" value="UniProtKB-UniRule"/>
</dbReference>
<feature type="domain" description="Amidohydrolase-related" evidence="7">
    <location>
        <begin position="75"/>
        <end position="442"/>
    </location>
</feature>
<evidence type="ECO:0000313" key="8">
    <source>
        <dbReference type="EMBL" id="SFP95065.1"/>
    </source>
</evidence>
<dbReference type="GO" id="GO:0004151">
    <property type="term" value="F:dihydroorotase activity"/>
    <property type="evidence" value="ECO:0007669"/>
    <property type="project" value="UniProtKB-UniRule"/>
</dbReference>
<keyword evidence="4 6" id="KW-0378">Hydrolase</keyword>
<dbReference type="Gene3D" id="2.30.40.10">
    <property type="entry name" value="Urease, subunit C, domain 1"/>
    <property type="match status" value="1"/>
</dbReference>
<dbReference type="Proteomes" id="UP000182624">
    <property type="component" value="Unassembled WGS sequence"/>
</dbReference>
<comment type="similarity">
    <text evidence="2 6">Belongs to the metallo-dependent hydrolases superfamily. DHOase family. Class I DHOase subfamily.</text>
</comment>
<keyword evidence="6" id="KW-0862">Zinc</keyword>
<dbReference type="Pfam" id="PF01979">
    <property type="entry name" value="Amidohydro_1"/>
    <property type="match status" value="1"/>
</dbReference>
<dbReference type="RefSeq" id="WP_074887811.1">
    <property type="nucleotide sequence ID" value="NZ_FOXO01000013.1"/>
</dbReference>
<dbReference type="GO" id="GO:0006145">
    <property type="term" value="P:purine nucleobase catabolic process"/>
    <property type="evidence" value="ECO:0007669"/>
    <property type="project" value="TreeGrafter"/>
</dbReference>
<dbReference type="PANTHER" id="PTHR43668:SF2">
    <property type="entry name" value="ALLANTOINASE"/>
    <property type="match status" value="1"/>
</dbReference>
<dbReference type="GO" id="GO:0008270">
    <property type="term" value="F:zinc ion binding"/>
    <property type="evidence" value="ECO:0007669"/>
    <property type="project" value="UniProtKB-UniRule"/>
</dbReference>
<sequence>MLLIKNGQLIDPASGLCGLCGVLVDGDRIAKIGMCGSLDDMATESMLLRENEANTGLTDAQSEDTLVSIDAAGCIVAPGLVDGHVHFRDPGFTYKEDIESGAKAAARGGFTSVVMMGNTDPHMDNTDTIKDVLERGAKTGINVYTCGNVTKNMAGKELVNMDELIDAGAVLFTDDGKPIVDEELMERACKEAARVGKVISLHEEDPSFITDNGINAGEVAGKLGLVGSPREAEISMVKRDIDIARRTGASITVQHISAAESVDLIRDAKREGISIHAEATPHHFTLTEGAVLKYGALAKMNPPLRLESDRLAIIEGIKDGTIEMIATDHAPHAREEKAKDLKAAPSGITGLETSLALGIRELVDKGYLSLMDLLQAMTINPSRIYGIDAGAIREGGWADMVIFAPGEEWSFVQSASKSSNTPFLGERLPGKIIYTICRGKVVYKA</sequence>
<protein>
    <recommendedName>
        <fullName evidence="6">Dihydroorotase</fullName>
        <shortName evidence="6">DHOase</shortName>
        <ecNumber evidence="6">3.5.2.3</ecNumber>
    </recommendedName>
</protein>
<evidence type="ECO:0000256" key="3">
    <source>
        <dbReference type="ARBA" id="ARBA00022723"/>
    </source>
</evidence>
<comment type="cofactor">
    <cofactor evidence="6">
        <name>Zn(2+)</name>
        <dbReference type="ChEBI" id="CHEBI:29105"/>
    </cofactor>
    <text evidence="6">Binds 2 Zn(2+) ions per subunit.</text>
</comment>
<evidence type="ECO:0000256" key="2">
    <source>
        <dbReference type="ARBA" id="ARBA00010286"/>
    </source>
</evidence>
<keyword evidence="5 6" id="KW-0665">Pyrimidine biosynthesis</keyword>
<dbReference type="OrthoDB" id="9765462at2"/>
<organism evidence="8 9">
    <name type="scientific">Butyrivibrio proteoclasticus</name>
    <dbReference type="NCBI Taxonomy" id="43305"/>
    <lineage>
        <taxon>Bacteria</taxon>
        <taxon>Bacillati</taxon>
        <taxon>Bacillota</taxon>
        <taxon>Clostridia</taxon>
        <taxon>Lachnospirales</taxon>
        <taxon>Lachnospiraceae</taxon>
        <taxon>Butyrivibrio</taxon>
    </lineage>
</organism>
<name>A0A1I5UIK4_9FIRM</name>
<dbReference type="SUPFAM" id="SSF51556">
    <property type="entry name" value="Metallo-dependent hydrolases"/>
    <property type="match status" value="1"/>
</dbReference>
<evidence type="ECO:0000256" key="6">
    <source>
        <dbReference type="HAMAP-Rule" id="MF_00220"/>
    </source>
</evidence>
<feature type="binding site" evidence="6">
    <location>
        <position position="202"/>
    </location>
    <ligand>
        <name>Zn(2+)</name>
        <dbReference type="ChEBI" id="CHEBI:29105"/>
        <label>2</label>
    </ligand>
</feature>
<dbReference type="InterPro" id="IPR004722">
    <property type="entry name" value="DHOase"/>
</dbReference>
<dbReference type="HAMAP" id="MF_00220_B">
    <property type="entry name" value="PyrC_classI_B"/>
    <property type="match status" value="1"/>
</dbReference>
<gene>
    <name evidence="6" type="primary">pyrC</name>
    <name evidence="8" type="ORF">SAMN04487928_11312</name>
</gene>
<reference evidence="9" key="1">
    <citation type="submission" date="2016-10" db="EMBL/GenBank/DDBJ databases">
        <authorList>
            <person name="Varghese N."/>
            <person name="Submissions S."/>
        </authorList>
    </citation>
    <scope>NUCLEOTIDE SEQUENCE [LARGE SCALE GENOMIC DNA]</scope>
    <source>
        <strain evidence="9">P18</strain>
    </source>
</reference>
<dbReference type="InterPro" id="IPR032466">
    <property type="entry name" value="Metal_Hydrolase"/>
</dbReference>
<keyword evidence="3 6" id="KW-0479">Metal-binding</keyword>
<feature type="binding site" evidence="6">
    <location>
        <begin position="86"/>
        <end position="88"/>
    </location>
    <ligand>
        <name>substrate</name>
    </ligand>
</feature>
<dbReference type="GO" id="GO:0004038">
    <property type="term" value="F:allantoinase activity"/>
    <property type="evidence" value="ECO:0007669"/>
    <property type="project" value="TreeGrafter"/>
</dbReference>
<feature type="binding site" evidence="6">
    <location>
        <position position="175"/>
    </location>
    <ligand>
        <name>Zn(2+)</name>
        <dbReference type="ChEBI" id="CHEBI:29105"/>
        <label>1</label>
    </ligand>
</feature>
<dbReference type="InterPro" id="IPR006680">
    <property type="entry name" value="Amidohydro-rel"/>
</dbReference>
<feature type="binding site" evidence="6">
    <location>
        <position position="255"/>
    </location>
    <ligand>
        <name>Zn(2+)</name>
        <dbReference type="ChEBI" id="CHEBI:29105"/>
        <label>2</label>
    </ligand>
</feature>
<dbReference type="EMBL" id="FOXO01000013">
    <property type="protein sequence ID" value="SFP95065.1"/>
    <property type="molecule type" value="Genomic_DNA"/>
</dbReference>
<feature type="binding site" evidence="6">
    <location>
        <position position="301"/>
    </location>
    <ligand>
        <name>substrate</name>
    </ligand>
</feature>
<dbReference type="InterPro" id="IPR011059">
    <property type="entry name" value="Metal-dep_hydrolase_composite"/>
</dbReference>
<keyword evidence="9" id="KW-1185">Reference proteome</keyword>
<comment type="function">
    <text evidence="1 6">Catalyzes the reversible cyclization of carbamoyl aspartate to dihydroorotate.</text>
</comment>
<dbReference type="PROSITE" id="PS00483">
    <property type="entry name" value="DIHYDROOROTASE_2"/>
    <property type="match status" value="1"/>
</dbReference>
<evidence type="ECO:0000256" key="1">
    <source>
        <dbReference type="ARBA" id="ARBA00002368"/>
    </source>
</evidence>
<feature type="binding site" evidence="6">
    <location>
        <position position="328"/>
    </location>
    <ligand>
        <name>Zn(2+)</name>
        <dbReference type="ChEBI" id="CHEBI:29105"/>
        <label>1</label>
    </ligand>
</feature>
<dbReference type="CDD" id="cd01317">
    <property type="entry name" value="DHOase_IIa"/>
    <property type="match status" value="1"/>
</dbReference>
<evidence type="ECO:0000313" key="9">
    <source>
        <dbReference type="Proteomes" id="UP000182624"/>
    </source>
</evidence>
<comment type="pathway">
    <text evidence="6">Pyrimidine metabolism; UMP biosynthesis via de novo pathway; (S)-dihydroorotate from bicarbonate: step 3/3.</text>
</comment>
<dbReference type="InterPro" id="IPR050138">
    <property type="entry name" value="DHOase/Allantoinase_Hydrolase"/>
</dbReference>
<comment type="caution">
    <text evidence="6">Lacks conserved residue(s) required for the propagation of feature annotation.</text>
</comment>
<feature type="binding site" evidence="6">
    <location>
        <position position="175"/>
    </location>
    <ligand>
        <name>Zn(2+)</name>
        <dbReference type="ChEBI" id="CHEBI:29105"/>
        <label>2</label>
    </ligand>
</feature>
<dbReference type="GO" id="GO:0005737">
    <property type="term" value="C:cytoplasm"/>
    <property type="evidence" value="ECO:0007669"/>
    <property type="project" value="TreeGrafter"/>
</dbReference>
<dbReference type="SUPFAM" id="SSF51338">
    <property type="entry name" value="Composite domain of metallo-dependent hydrolases"/>
    <property type="match status" value="1"/>
</dbReference>
<feature type="active site" evidence="6">
    <location>
        <position position="328"/>
    </location>
</feature>
<dbReference type="PANTHER" id="PTHR43668">
    <property type="entry name" value="ALLANTOINASE"/>
    <property type="match status" value="1"/>
</dbReference>
<accession>A0A1I5UIK4</accession>
<dbReference type="UniPathway" id="UPA00070">
    <property type="reaction ID" value="UER00117"/>
</dbReference>
<comment type="catalytic activity">
    <reaction evidence="6">
        <text>(S)-dihydroorotate + H2O = N-carbamoyl-L-aspartate + H(+)</text>
        <dbReference type="Rhea" id="RHEA:24296"/>
        <dbReference type="ChEBI" id="CHEBI:15377"/>
        <dbReference type="ChEBI" id="CHEBI:15378"/>
        <dbReference type="ChEBI" id="CHEBI:30864"/>
        <dbReference type="ChEBI" id="CHEBI:32814"/>
        <dbReference type="EC" id="3.5.2.3"/>
    </reaction>
</comment>
<evidence type="ECO:0000256" key="5">
    <source>
        <dbReference type="ARBA" id="ARBA00022975"/>
    </source>
</evidence>
<dbReference type="Gene3D" id="3.20.20.140">
    <property type="entry name" value="Metal-dependent hydrolases"/>
    <property type="match status" value="1"/>
</dbReference>
<dbReference type="NCBIfam" id="TIGR00857">
    <property type="entry name" value="pyrC_multi"/>
    <property type="match status" value="1"/>
</dbReference>
<dbReference type="AlphaFoldDB" id="A0A1I5UIK4"/>
<feature type="binding site" evidence="6">
    <location>
        <position position="86"/>
    </location>
    <ligand>
        <name>Zn(2+)</name>
        <dbReference type="ChEBI" id="CHEBI:29105"/>
        <label>1</label>
    </ligand>
</feature>
<proteinExistence type="inferred from homology"/>
<feature type="binding site" evidence="6">
    <location>
        <position position="84"/>
    </location>
    <ligand>
        <name>Zn(2+)</name>
        <dbReference type="ChEBI" id="CHEBI:29105"/>
        <label>1</label>
    </ligand>
</feature>
<feature type="binding site" evidence="6">
    <location>
        <position position="332"/>
    </location>
    <ligand>
        <name>substrate</name>
    </ligand>
</feature>
<evidence type="ECO:0000256" key="4">
    <source>
        <dbReference type="ARBA" id="ARBA00022801"/>
    </source>
</evidence>